<gene>
    <name evidence="2" type="ORF">SAMN05421749_104200</name>
</gene>
<reference evidence="3" key="1">
    <citation type="submission" date="2016-09" db="EMBL/GenBank/DDBJ databases">
        <authorList>
            <person name="Varghese N."/>
            <person name="Submissions S."/>
        </authorList>
    </citation>
    <scope>NUCLEOTIDE SEQUENCE [LARGE SCALE GENOMIC DNA]</scope>
    <source>
        <strain evidence="3">ANC 3699</strain>
    </source>
</reference>
<evidence type="ECO:0000313" key="3">
    <source>
        <dbReference type="Proteomes" id="UP000242317"/>
    </source>
</evidence>
<keyword evidence="1" id="KW-1133">Transmembrane helix</keyword>
<dbReference type="EMBL" id="FMYK01000004">
    <property type="protein sequence ID" value="SDC34951.1"/>
    <property type="molecule type" value="Genomic_DNA"/>
</dbReference>
<organism evidence="2 3">
    <name type="scientific">Acinetobacter marinus</name>
    <dbReference type="NCBI Taxonomy" id="281375"/>
    <lineage>
        <taxon>Bacteria</taxon>
        <taxon>Pseudomonadati</taxon>
        <taxon>Pseudomonadota</taxon>
        <taxon>Gammaproteobacteria</taxon>
        <taxon>Moraxellales</taxon>
        <taxon>Moraxellaceae</taxon>
        <taxon>Acinetobacter</taxon>
    </lineage>
</organism>
<name>A0A1G6KVZ7_9GAMM</name>
<feature type="transmembrane region" description="Helical" evidence="1">
    <location>
        <begin position="69"/>
        <end position="88"/>
    </location>
</feature>
<evidence type="ECO:0008006" key="4">
    <source>
        <dbReference type="Google" id="ProtNLM"/>
    </source>
</evidence>
<evidence type="ECO:0000256" key="1">
    <source>
        <dbReference type="SAM" id="Phobius"/>
    </source>
</evidence>
<dbReference type="Proteomes" id="UP000242317">
    <property type="component" value="Unassembled WGS sequence"/>
</dbReference>
<proteinExistence type="predicted"/>
<dbReference type="AlphaFoldDB" id="A0A1G6KVZ7"/>
<keyword evidence="1" id="KW-0812">Transmembrane</keyword>
<keyword evidence="1" id="KW-0472">Membrane</keyword>
<protein>
    <recommendedName>
        <fullName evidence="4">DUF3137 domain-containing protein</fullName>
    </recommendedName>
</protein>
<accession>A0A1G6KVZ7</accession>
<evidence type="ECO:0000313" key="2">
    <source>
        <dbReference type="EMBL" id="SDC34951.1"/>
    </source>
</evidence>
<sequence length="355" mass="40795">MNNKVAYNLEKLREISTTSQNKQAILDALHPWRVSPNLRYHNTWSFLLLAACIVNVVLTTLYFSHYPLVVTVVWIGAIFIACFAYFSIEKQSEVDAEIAKLETQVFQYQYQVNFARFPSFNTQAGMNPNYMLARVRQGFACLNQGNAGNEIVDFASTTWQVQGHDFPVLLFQYVATTEVAMTNGKGEQITKQIEKNYWGACVFDMPALAFYVSNEKQKHARYPVEWRSSDAQFNRDFQLYGQQEFELAKNLTPSRILTLAHQLENMRGTLMFHDEMQAFCYISSQNIFQTRSCAKTIQNISQLRGHLRTLKAPHYERMQANLAAVIASFMDESVFLPAEQIMQFNTSNHHLPDVG</sequence>
<keyword evidence="3" id="KW-1185">Reference proteome</keyword>
<feature type="transmembrane region" description="Helical" evidence="1">
    <location>
        <begin position="43"/>
        <end position="63"/>
    </location>
</feature>